<dbReference type="InterPro" id="IPR006016">
    <property type="entry name" value="UspA"/>
</dbReference>
<evidence type="ECO:0000313" key="5">
    <source>
        <dbReference type="Proteomes" id="UP000316425"/>
    </source>
</evidence>
<evidence type="ECO:0000256" key="1">
    <source>
        <dbReference type="ARBA" id="ARBA00008791"/>
    </source>
</evidence>
<accession>A0A556PA14</accession>
<dbReference type="Pfam" id="PF00582">
    <property type="entry name" value="Usp"/>
    <property type="match status" value="1"/>
</dbReference>
<proteinExistence type="inferred from homology"/>
<dbReference type="PANTHER" id="PTHR46268:SF6">
    <property type="entry name" value="UNIVERSAL STRESS PROTEIN UP12"/>
    <property type="match status" value="1"/>
</dbReference>
<gene>
    <name evidence="4" type="ORF">FPQ13_11385</name>
</gene>
<dbReference type="EMBL" id="VMHE01000027">
    <property type="protein sequence ID" value="TSJ61231.1"/>
    <property type="molecule type" value="Genomic_DNA"/>
</dbReference>
<comment type="subcellular location">
    <subcellularLocation>
        <location evidence="2">Cytoplasm</location>
    </subcellularLocation>
</comment>
<comment type="caution">
    <text evidence="4">The sequence shown here is derived from an EMBL/GenBank/DDBJ whole genome shotgun (WGS) entry which is preliminary data.</text>
</comment>
<dbReference type="OrthoDB" id="9777884at2"/>
<dbReference type="Gene3D" id="3.40.50.620">
    <property type="entry name" value="HUPs"/>
    <property type="match status" value="1"/>
</dbReference>
<dbReference type="AlphaFoldDB" id="A0A556PA14"/>
<dbReference type="PIRSF" id="PIRSF006276">
    <property type="entry name" value="UspA"/>
    <property type="match status" value="1"/>
</dbReference>
<feature type="domain" description="UspA" evidence="3">
    <location>
        <begin position="1"/>
        <end position="139"/>
    </location>
</feature>
<dbReference type="InterPro" id="IPR014729">
    <property type="entry name" value="Rossmann-like_a/b/a_fold"/>
</dbReference>
<dbReference type="CDD" id="cd00293">
    <property type="entry name" value="USP-like"/>
    <property type="match status" value="1"/>
</dbReference>
<organism evidence="4 5">
    <name type="scientific">Allobacillus salarius</name>
    <dbReference type="NCBI Taxonomy" id="1955272"/>
    <lineage>
        <taxon>Bacteria</taxon>
        <taxon>Bacillati</taxon>
        <taxon>Bacillota</taxon>
        <taxon>Bacilli</taxon>
        <taxon>Bacillales</taxon>
        <taxon>Bacillaceae</taxon>
        <taxon>Allobacillus</taxon>
    </lineage>
</organism>
<dbReference type="Proteomes" id="UP000316425">
    <property type="component" value="Unassembled WGS sequence"/>
</dbReference>
<keyword evidence="5" id="KW-1185">Reference proteome</keyword>
<dbReference type="InterPro" id="IPR006015">
    <property type="entry name" value="Universal_stress_UspA"/>
</dbReference>
<dbReference type="SUPFAM" id="SSF52402">
    <property type="entry name" value="Adenine nucleotide alpha hydrolases-like"/>
    <property type="match status" value="1"/>
</dbReference>
<evidence type="ECO:0000259" key="3">
    <source>
        <dbReference type="Pfam" id="PF00582"/>
    </source>
</evidence>
<reference evidence="4 5" key="1">
    <citation type="submission" date="2019-07" db="EMBL/GenBank/DDBJ databases">
        <title>Allobacillus sp. nov. SKP isolated from shrimp paste of Euphausiacea.</title>
        <authorList>
            <person name="Kanchanasin P."/>
            <person name="Tanasupawat S."/>
            <person name="Shi W."/>
            <person name="Wu L."/>
            <person name="Ma J."/>
        </authorList>
    </citation>
    <scope>NUCLEOTIDE SEQUENCE [LARGE SCALE GENOMIC DNA]</scope>
    <source>
        <strain evidence="4 5">SKP4-8</strain>
    </source>
</reference>
<dbReference type="PANTHER" id="PTHR46268">
    <property type="entry name" value="STRESS RESPONSE PROTEIN NHAX"/>
    <property type="match status" value="1"/>
</dbReference>
<name>A0A556PA14_9BACI</name>
<keyword evidence="2" id="KW-0963">Cytoplasm</keyword>
<dbReference type="PRINTS" id="PR01438">
    <property type="entry name" value="UNVRSLSTRESS"/>
</dbReference>
<sequence length="139" mass="15477">MYRRILLAVDGSKHSERATEQAVTIASLIEDSLIEVVLVADFSKAKNEVLHSQGKEELEVSRRKKLLNIEKIIQEKNVNYEVNILHGEPGPTIVSHANDQQFDLLVIGSRGLNTLQEMVLGSVSHKVVKRANCPVLVVK</sequence>
<protein>
    <recommendedName>
        <fullName evidence="2">Universal stress protein</fullName>
    </recommendedName>
</protein>
<evidence type="ECO:0000313" key="4">
    <source>
        <dbReference type="EMBL" id="TSJ61231.1"/>
    </source>
</evidence>
<dbReference type="RefSeq" id="WP_144089455.1">
    <property type="nucleotide sequence ID" value="NZ_VMHE01000027.1"/>
</dbReference>
<dbReference type="GO" id="GO:0005737">
    <property type="term" value="C:cytoplasm"/>
    <property type="evidence" value="ECO:0007669"/>
    <property type="project" value="UniProtKB-SubCell"/>
</dbReference>
<evidence type="ECO:0000256" key="2">
    <source>
        <dbReference type="PIRNR" id="PIRNR006276"/>
    </source>
</evidence>
<comment type="similarity">
    <text evidence="1 2">Belongs to the universal stress protein A family.</text>
</comment>